<dbReference type="AlphaFoldDB" id="A0A4Y6V5F2"/>
<dbReference type="PANTHER" id="PTHR48079:SF6">
    <property type="entry name" value="NAD(P)-BINDING DOMAIN-CONTAINING PROTEIN-RELATED"/>
    <property type="match status" value="1"/>
</dbReference>
<evidence type="ECO:0000313" key="2">
    <source>
        <dbReference type="EMBL" id="QDH25289.1"/>
    </source>
</evidence>
<dbReference type="Gene3D" id="3.40.50.720">
    <property type="entry name" value="NAD(P)-binding Rossmann-like Domain"/>
    <property type="match status" value="2"/>
</dbReference>
<evidence type="ECO:0000313" key="3">
    <source>
        <dbReference type="Proteomes" id="UP000317214"/>
    </source>
</evidence>
<dbReference type="Proteomes" id="UP000317214">
    <property type="component" value="Chromosome"/>
</dbReference>
<dbReference type="SUPFAM" id="SSF51735">
    <property type="entry name" value="NAD(P)-binding Rossmann-fold domains"/>
    <property type="match status" value="1"/>
</dbReference>
<dbReference type="InterPro" id="IPR008030">
    <property type="entry name" value="NmrA-like"/>
</dbReference>
<gene>
    <name evidence="2" type="ORF">D5366_08795</name>
</gene>
<dbReference type="RefSeq" id="WP_141493140.1">
    <property type="nucleotide sequence ID" value="NZ_CP032485.1"/>
</dbReference>
<keyword evidence="3" id="KW-1185">Reference proteome</keyword>
<dbReference type="GO" id="GO:0004029">
    <property type="term" value="F:aldehyde dehydrogenase (NAD+) activity"/>
    <property type="evidence" value="ECO:0007669"/>
    <property type="project" value="TreeGrafter"/>
</dbReference>
<dbReference type="InterPro" id="IPR036291">
    <property type="entry name" value="NAD(P)-bd_dom_sf"/>
</dbReference>
<protein>
    <submittedName>
        <fullName evidence="2">NAD-dependent epimerase/dehydratase family protein</fullName>
    </submittedName>
</protein>
<sequence length="290" mass="32106">MSFSIAVIGASGRSGLSLSRVLIERGYKVRAIVRAPNKIPDGLRPCFDEIHTADIHEKYALETSLRNVDLIVHTAHASLVPLVLNASKAPLIALGSTRKFTQWPDAHGNGVQAGEEALQKDGRPSLLLHPTMIYGAHGENNVQRLAKLLRYLPLVPLPNGGKMLVQPIEQSDITRSIISAIELIKGQHITKAETIIIAGKKAVTYKDFVHMICTEAGLSRKPVINVPASLLARIAYFTRYIPIIPTIFPEEVRRLSEDKAFDITAMERRLKFTPLSLEEGLKRFSNIRNL</sequence>
<dbReference type="PANTHER" id="PTHR48079">
    <property type="entry name" value="PROTEIN YEEZ"/>
    <property type="match status" value="1"/>
</dbReference>
<organism evidence="2 3">
    <name type="scientific">Neokomagataea tanensis</name>
    <dbReference type="NCBI Taxonomy" id="661191"/>
    <lineage>
        <taxon>Bacteria</taxon>
        <taxon>Pseudomonadati</taxon>
        <taxon>Pseudomonadota</taxon>
        <taxon>Alphaproteobacteria</taxon>
        <taxon>Acetobacterales</taxon>
        <taxon>Acetobacteraceae</taxon>
        <taxon>Neokomagataea</taxon>
    </lineage>
</organism>
<feature type="domain" description="NmrA-like" evidence="1">
    <location>
        <begin position="4"/>
        <end position="69"/>
    </location>
</feature>
<dbReference type="GO" id="GO:0005737">
    <property type="term" value="C:cytoplasm"/>
    <property type="evidence" value="ECO:0007669"/>
    <property type="project" value="TreeGrafter"/>
</dbReference>
<reference evidence="2 3" key="1">
    <citation type="submission" date="2018-09" db="EMBL/GenBank/DDBJ databases">
        <title>The complete genome sequence of Neokomagataea tanensis NBRC 106556(T).</title>
        <authorList>
            <person name="Chua K.-O."/>
            <person name="See-Too W.-S."/>
            <person name="Hong K.-W."/>
            <person name="Yin W.-F."/>
            <person name="Chan K.-G."/>
        </authorList>
    </citation>
    <scope>NUCLEOTIDE SEQUENCE [LARGE SCALE GENOMIC DNA]</scope>
    <source>
        <strain evidence="3">AH13 \ NBRC 106556</strain>
    </source>
</reference>
<accession>A0A4Y6V5F2</accession>
<dbReference type="InterPro" id="IPR051783">
    <property type="entry name" value="NAD(P)-dependent_oxidoreduct"/>
</dbReference>
<proteinExistence type="predicted"/>
<dbReference type="Pfam" id="PF05368">
    <property type="entry name" value="NmrA"/>
    <property type="match status" value="1"/>
</dbReference>
<dbReference type="OrthoDB" id="9811425at2"/>
<dbReference type="KEGG" id="ntn:D5366_08795"/>
<dbReference type="EMBL" id="CP032485">
    <property type="protein sequence ID" value="QDH25289.1"/>
    <property type="molecule type" value="Genomic_DNA"/>
</dbReference>
<evidence type="ECO:0000259" key="1">
    <source>
        <dbReference type="Pfam" id="PF05368"/>
    </source>
</evidence>
<name>A0A4Y6V5F2_9PROT</name>